<accession>A0AAN9HYN5</accession>
<dbReference type="Proteomes" id="UP001372338">
    <property type="component" value="Unassembled WGS sequence"/>
</dbReference>
<evidence type="ECO:0000313" key="1">
    <source>
        <dbReference type="EMBL" id="KAK7261038.1"/>
    </source>
</evidence>
<organism evidence="1 2">
    <name type="scientific">Crotalaria pallida</name>
    <name type="common">Smooth rattlebox</name>
    <name type="synonym">Crotalaria striata</name>
    <dbReference type="NCBI Taxonomy" id="3830"/>
    <lineage>
        <taxon>Eukaryota</taxon>
        <taxon>Viridiplantae</taxon>
        <taxon>Streptophyta</taxon>
        <taxon>Embryophyta</taxon>
        <taxon>Tracheophyta</taxon>
        <taxon>Spermatophyta</taxon>
        <taxon>Magnoliopsida</taxon>
        <taxon>eudicotyledons</taxon>
        <taxon>Gunneridae</taxon>
        <taxon>Pentapetalae</taxon>
        <taxon>rosids</taxon>
        <taxon>fabids</taxon>
        <taxon>Fabales</taxon>
        <taxon>Fabaceae</taxon>
        <taxon>Papilionoideae</taxon>
        <taxon>50 kb inversion clade</taxon>
        <taxon>genistoids sensu lato</taxon>
        <taxon>core genistoids</taxon>
        <taxon>Crotalarieae</taxon>
        <taxon>Crotalaria</taxon>
    </lineage>
</organism>
<comment type="caution">
    <text evidence="1">The sequence shown here is derived from an EMBL/GenBank/DDBJ whole genome shotgun (WGS) entry which is preliminary data.</text>
</comment>
<keyword evidence="2" id="KW-1185">Reference proteome</keyword>
<dbReference type="EMBL" id="JAYWIO010000005">
    <property type="protein sequence ID" value="KAK7261038.1"/>
    <property type="molecule type" value="Genomic_DNA"/>
</dbReference>
<reference evidence="1 2" key="1">
    <citation type="submission" date="2024-01" db="EMBL/GenBank/DDBJ databases">
        <title>The genomes of 5 underutilized Papilionoideae crops provide insights into root nodulation and disease resistanc.</title>
        <authorList>
            <person name="Yuan L."/>
        </authorList>
    </citation>
    <scope>NUCLEOTIDE SEQUENCE [LARGE SCALE GENOMIC DNA]</scope>
    <source>
        <strain evidence="1">ZHUSHIDOU_FW_LH</strain>
        <tissue evidence="1">Leaf</tissue>
    </source>
</reference>
<dbReference type="AlphaFoldDB" id="A0AAN9HYN5"/>
<sequence length="89" mass="9503">MAPLSFRYNPCFPCAQRAFNAPSPPSLSPISSLSLLCLPSLSANCNINTCNLHTGFGVNFLGNGSLGETDIIETINDMTVVEENKNVVL</sequence>
<protein>
    <submittedName>
        <fullName evidence="1">Uncharacterized protein</fullName>
    </submittedName>
</protein>
<evidence type="ECO:0000313" key="2">
    <source>
        <dbReference type="Proteomes" id="UP001372338"/>
    </source>
</evidence>
<name>A0AAN9HYN5_CROPI</name>
<proteinExistence type="predicted"/>
<gene>
    <name evidence="1" type="ORF">RIF29_27341</name>
</gene>